<protein>
    <recommendedName>
        <fullName evidence="6">Major facilitator superfamily (MFS) profile domain-containing protein</fullName>
    </recommendedName>
</protein>
<keyword evidence="4 5" id="KW-0472">Membrane</keyword>
<dbReference type="GO" id="GO:0022857">
    <property type="term" value="F:transmembrane transporter activity"/>
    <property type="evidence" value="ECO:0007669"/>
    <property type="project" value="InterPro"/>
</dbReference>
<dbReference type="PANTHER" id="PTHR23523">
    <property type="match status" value="1"/>
</dbReference>
<feature type="transmembrane region" description="Helical" evidence="5">
    <location>
        <begin position="90"/>
        <end position="110"/>
    </location>
</feature>
<dbReference type="PROSITE" id="PS50850">
    <property type="entry name" value="MFS"/>
    <property type="match status" value="1"/>
</dbReference>
<evidence type="ECO:0000256" key="1">
    <source>
        <dbReference type="ARBA" id="ARBA00004651"/>
    </source>
</evidence>
<dbReference type="EMBL" id="MRDE01000050">
    <property type="protein sequence ID" value="OMH24705.1"/>
    <property type="molecule type" value="Genomic_DNA"/>
</dbReference>
<evidence type="ECO:0000256" key="2">
    <source>
        <dbReference type="ARBA" id="ARBA00022692"/>
    </source>
</evidence>
<reference evidence="7 8" key="1">
    <citation type="submission" date="2016-12" db="EMBL/GenBank/DDBJ databases">
        <title>Draft genome of Tersicoccus phoenicis 1P05MA.</title>
        <authorList>
            <person name="Nakajima Y."/>
            <person name="Yoshizawa S."/>
            <person name="Nakamura K."/>
            <person name="Ogura Y."/>
            <person name="Hayashi T."/>
            <person name="Kogure K."/>
        </authorList>
    </citation>
    <scope>NUCLEOTIDE SEQUENCE [LARGE SCALE GENOMIC DNA]</scope>
    <source>
        <strain evidence="7 8">1p05MA</strain>
    </source>
</reference>
<dbReference type="InterPro" id="IPR011701">
    <property type="entry name" value="MFS"/>
</dbReference>
<feature type="transmembrane region" description="Helical" evidence="5">
    <location>
        <begin position="37"/>
        <end position="59"/>
    </location>
</feature>
<comment type="subcellular location">
    <subcellularLocation>
        <location evidence="1">Cell membrane</location>
        <topology evidence="1">Multi-pass membrane protein</topology>
    </subcellularLocation>
</comment>
<name>A0A1R1LAZ0_9MICC</name>
<feature type="transmembrane region" description="Helical" evidence="5">
    <location>
        <begin position="346"/>
        <end position="364"/>
    </location>
</feature>
<feature type="transmembrane region" description="Helical" evidence="5">
    <location>
        <begin position="66"/>
        <end position="84"/>
    </location>
</feature>
<dbReference type="InterPro" id="IPR036259">
    <property type="entry name" value="MFS_trans_sf"/>
</dbReference>
<feature type="transmembrane region" description="Helical" evidence="5">
    <location>
        <begin position="281"/>
        <end position="298"/>
    </location>
</feature>
<evidence type="ECO:0000256" key="5">
    <source>
        <dbReference type="SAM" id="Phobius"/>
    </source>
</evidence>
<evidence type="ECO:0000313" key="8">
    <source>
        <dbReference type="Proteomes" id="UP000187085"/>
    </source>
</evidence>
<feature type="transmembrane region" description="Helical" evidence="5">
    <location>
        <begin position="304"/>
        <end position="326"/>
    </location>
</feature>
<dbReference type="Proteomes" id="UP000187085">
    <property type="component" value="Unassembled WGS sequence"/>
</dbReference>
<dbReference type="AlphaFoldDB" id="A0A1R1LAZ0"/>
<dbReference type="GO" id="GO:0005886">
    <property type="term" value="C:plasma membrane"/>
    <property type="evidence" value="ECO:0007669"/>
    <property type="project" value="UniProtKB-SubCell"/>
</dbReference>
<organism evidence="7 8">
    <name type="scientific">Tersicoccus phoenicis</name>
    <dbReference type="NCBI Taxonomy" id="554083"/>
    <lineage>
        <taxon>Bacteria</taxon>
        <taxon>Bacillati</taxon>
        <taxon>Actinomycetota</taxon>
        <taxon>Actinomycetes</taxon>
        <taxon>Micrococcales</taxon>
        <taxon>Micrococcaceae</taxon>
        <taxon>Tersicoccus</taxon>
    </lineage>
</organism>
<dbReference type="STRING" id="554083.BKD30_07940"/>
<feature type="domain" description="Major facilitator superfamily (MFS) profile" evidence="6">
    <location>
        <begin position="1"/>
        <end position="394"/>
    </location>
</feature>
<keyword evidence="2 5" id="KW-0812">Transmembrane</keyword>
<dbReference type="SUPFAM" id="SSF103473">
    <property type="entry name" value="MFS general substrate transporter"/>
    <property type="match status" value="1"/>
</dbReference>
<gene>
    <name evidence="7" type="ORF">BKD30_07940</name>
</gene>
<dbReference type="InterPro" id="IPR052524">
    <property type="entry name" value="MFS_Cyanate_Porter"/>
</dbReference>
<feature type="transmembrane region" description="Helical" evidence="5">
    <location>
        <begin position="211"/>
        <end position="234"/>
    </location>
</feature>
<sequence length="401" mass="40855">MLLAGILAVAANLRPIFTSLGPLIDQVGASTGLGPSALGLLAAMPLLAFALISPVAAAVGNRFGAVPTLLGALVVLLIGALLRIIPGTPIGLWVGSFTVGAAIAVGNVLLPSVVKAEFPQRVALMTGVYTAVLGASASAGVGLAVPLSHLDVGGGPLGWPFALTVWALLVLPAIALWLPQLRYARAERREQRPSAPVPSTPRARGRSRSTVWTSALAWQVTAYMGLQSAVFYILITWLPTIERSQGIGDVESGWHLFAFQFVGVAASFTTSFLLRGPRQRLVAAVAPAVTVVGVVGMLTAPTVALLWALVAGVGSGASLVTALSLIALRTRDHVDASSLSGMSQSLGYLFAAIGPPVLGALFAATGSWVAPLVVIGAVAFAQLVAGLLAGRDRVVGGPTGL</sequence>
<evidence type="ECO:0000313" key="7">
    <source>
        <dbReference type="EMBL" id="OMH24705.1"/>
    </source>
</evidence>
<keyword evidence="8" id="KW-1185">Reference proteome</keyword>
<evidence type="ECO:0000259" key="6">
    <source>
        <dbReference type="PROSITE" id="PS50850"/>
    </source>
</evidence>
<evidence type="ECO:0000256" key="4">
    <source>
        <dbReference type="ARBA" id="ARBA00023136"/>
    </source>
</evidence>
<dbReference type="CDD" id="cd17339">
    <property type="entry name" value="MFS_NIMT_CynX_like"/>
    <property type="match status" value="1"/>
</dbReference>
<feature type="transmembrane region" description="Helical" evidence="5">
    <location>
        <begin position="122"/>
        <end position="145"/>
    </location>
</feature>
<dbReference type="Gene3D" id="1.20.1250.20">
    <property type="entry name" value="MFS general substrate transporter like domains"/>
    <property type="match status" value="1"/>
</dbReference>
<feature type="transmembrane region" description="Helical" evidence="5">
    <location>
        <begin position="254"/>
        <end position="274"/>
    </location>
</feature>
<dbReference type="PANTHER" id="PTHR23523:SF2">
    <property type="entry name" value="2-NITROIMIDAZOLE TRANSPORTER"/>
    <property type="match status" value="1"/>
</dbReference>
<feature type="transmembrane region" description="Helical" evidence="5">
    <location>
        <begin position="157"/>
        <end position="178"/>
    </location>
</feature>
<dbReference type="InterPro" id="IPR020846">
    <property type="entry name" value="MFS_dom"/>
</dbReference>
<feature type="transmembrane region" description="Helical" evidence="5">
    <location>
        <begin position="370"/>
        <end position="389"/>
    </location>
</feature>
<comment type="caution">
    <text evidence="7">The sequence shown here is derived from an EMBL/GenBank/DDBJ whole genome shotgun (WGS) entry which is preliminary data.</text>
</comment>
<accession>A0A1R1LAZ0</accession>
<evidence type="ECO:0000256" key="3">
    <source>
        <dbReference type="ARBA" id="ARBA00022989"/>
    </source>
</evidence>
<proteinExistence type="predicted"/>
<keyword evidence="3 5" id="KW-1133">Transmembrane helix</keyword>
<dbReference type="Pfam" id="PF07690">
    <property type="entry name" value="MFS_1"/>
    <property type="match status" value="1"/>
</dbReference>